<comment type="caution">
    <text evidence="2">The sequence shown here is derived from an EMBL/GenBank/DDBJ whole genome shotgun (WGS) entry which is preliminary data.</text>
</comment>
<sequence>MSPQPFEFPRRSSPKPTEGSLLDTVLEPGFTTETLFSGSLGFEYNQHVQAQGREVHRTEPQGNSGSSTYVVSIPAGTDDPPHTQKHWQQIYLEETGNDCMHSSSSSSTISSCDSLRVHALLQKNHSTDPQEEHIYVAPPQPITPPGIEEHFRKINVHQKDPRKRALPPTTSVSTPSNFFQPQRPHMDQRLKYVPNFSRPFSKFNPPAIVNAVCCARIRGQEIWDDAGPEPLYRYVRGKLDEHSLTKRIEMLRKEVKMIDERAVEWNKAVDILEEAELNIALEMSMAMKENDEDHDTYHHAKVA</sequence>
<evidence type="ECO:0000313" key="3">
    <source>
        <dbReference type="Proteomes" id="UP000490939"/>
    </source>
</evidence>
<keyword evidence="3" id="KW-1185">Reference proteome</keyword>
<organism evidence="2 3">
    <name type="scientific">Venturia inaequalis</name>
    <name type="common">Apple scab fungus</name>
    <dbReference type="NCBI Taxonomy" id="5025"/>
    <lineage>
        <taxon>Eukaryota</taxon>
        <taxon>Fungi</taxon>
        <taxon>Dikarya</taxon>
        <taxon>Ascomycota</taxon>
        <taxon>Pezizomycotina</taxon>
        <taxon>Dothideomycetes</taxon>
        <taxon>Pleosporomycetidae</taxon>
        <taxon>Venturiales</taxon>
        <taxon>Venturiaceae</taxon>
        <taxon>Venturia</taxon>
    </lineage>
</organism>
<proteinExistence type="predicted"/>
<dbReference type="Proteomes" id="UP000490939">
    <property type="component" value="Unassembled WGS sequence"/>
</dbReference>
<evidence type="ECO:0000256" key="1">
    <source>
        <dbReference type="SAM" id="MobiDB-lite"/>
    </source>
</evidence>
<reference evidence="2 3" key="1">
    <citation type="submission" date="2019-07" db="EMBL/GenBank/DDBJ databases">
        <title>Venturia inaequalis Genome Resource.</title>
        <authorList>
            <person name="Lichtner F.J."/>
        </authorList>
    </citation>
    <scope>NUCLEOTIDE SEQUENCE [LARGE SCALE GENOMIC DNA]</scope>
    <source>
        <strain evidence="2 3">DMI_063113</strain>
    </source>
</reference>
<gene>
    <name evidence="2" type="ORF">EG327_009656</name>
</gene>
<evidence type="ECO:0000313" key="2">
    <source>
        <dbReference type="EMBL" id="KAE9972022.1"/>
    </source>
</evidence>
<feature type="region of interest" description="Disordered" evidence="1">
    <location>
        <begin position="1"/>
        <end position="22"/>
    </location>
</feature>
<dbReference type="EMBL" id="WNWR01000650">
    <property type="protein sequence ID" value="KAE9972022.1"/>
    <property type="molecule type" value="Genomic_DNA"/>
</dbReference>
<accession>A0A8H3UMA2</accession>
<feature type="compositionally biased region" description="Polar residues" evidence="1">
    <location>
        <begin position="168"/>
        <end position="180"/>
    </location>
</feature>
<dbReference type="AlphaFoldDB" id="A0A8H3UMA2"/>
<feature type="region of interest" description="Disordered" evidence="1">
    <location>
        <begin position="157"/>
        <end position="183"/>
    </location>
</feature>
<protein>
    <submittedName>
        <fullName evidence="2">Uncharacterized protein</fullName>
    </submittedName>
</protein>
<name>A0A8H3UMA2_VENIN</name>